<dbReference type="AlphaFoldDB" id="A0A7S1QND0"/>
<protein>
    <submittedName>
        <fullName evidence="1">Uncharacterized protein</fullName>
    </submittedName>
</protein>
<reference evidence="1" key="1">
    <citation type="submission" date="2021-01" db="EMBL/GenBank/DDBJ databases">
        <authorList>
            <person name="Corre E."/>
            <person name="Pelletier E."/>
            <person name="Niang G."/>
            <person name="Scheremetjew M."/>
            <person name="Finn R."/>
            <person name="Kale V."/>
            <person name="Holt S."/>
            <person name="Cochrane G."/>
            <person name="Meng A."/>
            <person name="Brown T."/>
            <person name="Cohen L."/>
        </authorList>
    </citation>
    <scope>NUCLEOTIDE SEQUENCE</scope>
    <source>
        <strain evidence="1">CCAP 1951/1</strain>
    </source>
</reference>
<gene>
    <name evidence="1" type="ORF">NDES1114_LOCUS29148</name>
</gene>
<organism evidence="1">
    <name type="scientific">Neobodo designis</name>
    <name type="common">Flagellated protozoan</name>
    <name type="synonym">Bodo designis</name>
    <dbReference type="NCBI Taxonomy" id="312471"/>
    <lineage>
        <taxon>Eukaryota</taxon>
        <taxon>Discoba</taxon>
        <taxon>Euglenozoa</taxon>
        <taxon>Kinetoplastea</taxon>
        <taxon>Metakinetoplastina</taxon>
        <taxon>Neobodonida</taxon>
        <taxon>Neobodo</taxon>
    </lineage>
</organism>
<evidence type="ECO:0000313" key="1">
    <source>
        <dbReference type="EMBL" id="CAD9143875.1"/>
    </source>
</evidence>
<proteinExistence type="predicted"/>
<name>A0A7S1QND0_NEODS</name>
<sequence>MFRVAAASSGVCARRTGATTAVRSYYYEGYGCQGIWYKTMDILTRRIMYSLPLAWYLIYKIVFGRHNPSRQWIWGPRSELMESDGTEMEGEEAVANLRIHRERIMPIMNEYKARMEQAGVTDDF</sequence>
<dbReference type="EMBL" id="HBGF01043560">
    <property type="protein sequence ID" value="CAD9143875.1"/>
    <property type="molecule type" value="Transcribed_RNA"/>
</dbReference>
<accession>A0A7S1QND0</accession>